<dbReference type="Proteomes" id="UP000494115">
    <property type="component" value="Unassembled WGS sequence"/>
</dbReference>
<keyword evidence="3" id="KW-1185">Reference proteome</keyword>
<gene>
    <name evidence="2" type="ORF">LMG28138_02145</name>
</gene>
<evidence type="ECO:0000313" key="2">
    <source>
        <dbReference type="EMBL" id="CAB3786043.1"/>
    </source>
</evidence>
<dbReference type="SMART" id="SM00953">
    <property type="entry name" value="RES"/>
    <property type="match status" value="1"/>
</dbReference>
<sequence>MTQDMKREAKGMRWTLCELDWQPAWRVVPTRFPAINLFDRVANAEDFDALYALEALTNDRMRNELGEIDLVPAGERLYGPGSGPIMAALTHPNPLGSRFSNGAFGVFYCAREQRTAIAETRFHAARFLAATHEAPMRQQMRLYRVDAQGPAVDLRNAGARYATVLSPDTYAASQELANAIRKAGHAAIAYPSVRDEGLDCLAAFRTTLLRRCLHESYLEYGWNGKTIDTVFELRRLA</sequence>
<organism evidence="2 3">
    <name type="scientific">Pararobbsia alpina</name>
    <dbReference type="NCBI Taxonomy" id="621374"/>
    <lineage>
        <taxon>Bacteria</taxon>
        <taxon>Pseudomonadati</taxon>
        <taxon>Pseudomonadota</taxon>
        <taxon>Betaproteobacteria</taxon>
        <taxon>Burkholderiales</taxon>
        <taxon>Burkholderiaceae</taxon>
        <taxon>Pararobbsia</taxon>
    </lineage>
</organism>
<dbReference type="InterPro" id="IPR014914">
    <property type="entry name" value="RES_dom"/>
</dbReference>
<proteinExistence type="predicted"/>
<name>A0A6S7B343_9BURK</name>
<evidence type="ECO:0000313" key="3">
    <source>
        <dbReference type="Proteomes" id="UP000494115"/>
    </source>
</evidence>
<dbReference type="AlphaFoldDB" id="A0A6S7B343"/>
<dbReference type="Pfam" id="PF08808">
    <property type="entry name" value="RES"/>
    <property type="match status" value="1"/>
</dbReference>
<accession>A0A6S7B343</accession>
<reference evidence="2 3" key="1">
    <citation type="submission" date="2020-04" db="EMBL/GenBank/DDBJ databases">
        <authorList>
            <person name="De Canck E."/>
        </authorList>
    </citation>
    <scope>NUCLEOTIDE SEQUENCE [LARGE SCALE GENOMIC DNA]</scope>
    <source>
        <strain evidence="2 3">LMG 28138</strain>
    </source>
</reference>
<dbReference type="RefSeq" id="WP_175104735.1">
    <property type="nucleotide sequence ID" value="NZ_CADIKM010000007.1"/>
</dbReference>
<protein>
    <recommendedName>
        <fullName evidence="1">RES domain-containing protein</fullName>
    </recommendedName>
</protein>
<dbReference type="EMBL" id="CADIKM010000007">
    <property type="protein sequence ID" value="CAB3786043.1"/>
    <property type="molecule type" value="Genomic_DNA"/>
</dbReference>
<feature type="domain" description="RES" evidence="1">
    <location>
        <begin position="88"/>
        <end position="215"/>
    </location>
</feature>
<evidence type="ECO:0000259" key="1">
    <source>
        <dbReference type="SMART" id="SM00953"/>
    </source>
</evidence>